<organism evidence="2 3">
    <name type="scientific">Hyaloscypha hepaticicola</name>
    <dbReference type="NCBI Taxonomy" id="2082293"/>
    <lineage>
        <taxon>Eukaryota</taxon>
        <taxon>Fungi</taxon>
        <taxon>Dikarya</taxon>
        <taxon>Ascomycota</taxon>
        <taxon>Pezizomycotina</taxon>
        <taxon>Leotiomycetes</taxon>
        <taxon>Helotiales</taxon>
        <taxon>Hyaloscyphaceae</taxon>
        <taxon>Hyaloscypha</taxon>
    </lineage>
</organism>
<dbReference type="EMBL" id="KZ613490">
    <property type="protein sequence ID" value="PMD19286.1"/>
    <property type="molecule type" value="Genomic_DNA"/>
</dbReference>
<feature type="transmembrane region" description="Helical" evidence="1">
    <location>
        <begin position="177"/>
        <end position="201"/>
    </location>
</feature>
<dbReference type="AlphaFoldDB" id="A0A2J6PZG3"/>
<feature type="transmembrane region" description="Helical" evidence="1">
    <location>
        <begin position="147"/>
        <end position="171"/>
    </location>
</feature>
<feature type="transmembrane region" description="Helical" evidence="1">
    <location>
        <begin position="58"/>
        <end position="87"/>
    </location>
</feature>
<keyword evidence="3" id="KW-1185">Reference proteome</keyword>
<protein>
    <submittedName>
        <fullName evidence="2">Uncharacterized protein</fullName>
    </submittedName>
</protein>
<name>A0A2J6PZG3_9HELO</name>
<accession>A0A2J6PZG3</accession>
<gene>
    <name evidence="2" type="ORF">NA56DRAFT_705874</name>
</gene>
<reference evidence="2 3" key="1">
    <citation type="submission" date="2016-05" db="EMBL/GenBank/DDBJ databases">
        <title>A degradative enzymes factory behind the ericoid mycorrhizal symbiosis.</title>
        <authorList>
            <consortium name="DOE Joint Genome Institute"/>
            <person name="Martino E."/>
            <person name="Morin E."/>
            <person name="Grelet G."/>
            <person name="Kuo A."/>
            <person name="Kohler A."/>
            <person name="Daghino S."/>
            <person name="Barry K."/>
            <person name="Choi C."/>
            <person name="Cichocki N."/>
            <person name="Clum A."/>
            <person name="Copeland A."/>
            <person name="Hainaut M."/>
            <person name="Haridas S."/>
            <person name="Labutti K."/>
            <person name="Lindquist E."/>
            <person name="Lipzen A."/>
            <person name="Khouja H.-R."/>
            <person name="Murat C."/>
            <person name="Ohm R."/>
            <person name="Olson A."/>
            <person name="Spatafora J."/>
            <person name="Veneault-Fourrey C."/>
            <person name="Henrissat B."/>
            <person name="Grigoriev I."/>
            <person name="Martin F."/>
            <person name="Perotto S."/>
        </authorList>
    </citation>
    <scope>NUCLEOTIDE SEQUENCE [LARGE SCALE GENOMIC DNA]</scope>
    <source>
        <strain evidence="2 3">UAMH 7357</strain>
    </source>
</reference>
<dbReference type="OrthoDB" id="3523604at2759"/>
<sequence length="228" mass="26114">MRIFYYLGSVAAKLSSAYTNNNFYLTRTPLFMPFLDICVLNYPDPLDLYAWSYEIIPIYFFAGLIDFGIMTFAMTAYTAFALLLIPAVDSSQAGLQLWKLQSPRSQVFRGLLLISFLLRAWNLGLGNIKKICNVHRVLTQWTELRKLAVLILALCPALFWFCISELVLIWVKVENPWLSQIFWLFLSANWDTASLFSGFVVSKGKDVFEPQNATRLNETWAAFKTEGS</sequence>
<keyword evidence="1" id="KW-0472">Membrane</keyword>
<evidence type="ECO:0000313" key="3">
    <source>
        <dbReference type="Proteomes" id="UP000235672"/>
    </source>
</evidence>
<dbReference type="Proteomes" id="UP000235672">
    <property type="component" value="Unassembled WGS sequence"/>
</dbReference>
<keyword evidence="1" id="KW-1133">Transmembrane helix</keyword>
<evidence type="ECO:0000256" key="1">
    <source>
        <dbReference type="SAM" id="Phobius"/>
    </source>
</evidence>
<proteinExistence type="predicted"/>
<keyword evidence="1" id="KW-0812">Transmembrane</keyword>
<feature type="transmembrane region" description="Helical" evidence="1">
    <location>
        <begin position="107"/>
        <end position="126"/>
    </location>
</feature>
<evidence type="ECO:0000313" key="2">
    <source>
        <dbReference type="EMBL" id="PMD19286.1"/>
    </source>
</evidence>